<gene>
    <name evidence="3" type="ORF">CB5_LOCUS29780</name>
</gene>
<evidence type="ECO:0000313" key="3">
    <source>
        <dbReference type="EMBL" id="CAD1846569.1"/>
    </source>
</evidence>
<feature type="compositionally biased region" description="Basic and acidic residues" evidence="1">
    <location>
        <begin position="107"/>
        <end position="117"/>
    </location>
</feature>
<feature type="compositionally biased region" description="Basic residues" evidence="1">
    <location>
        <begin position="174"/>
        <end position="192"/>
    </location>
</feature>
<feature type="compositionally biased region" description="Low complexity" evidence="1">
    <location>
        <begin position="201"/>
        <end position="221"/>
    </location>
</feature>
<organism evidence="3">
    <name type="scientific">Ananas comosus var. bracteatus</name>
    <name type="common">red pineapple</name>
    <dbReference type="NCBI Taxonomy" id="296719"/>
    <lineage>
        <taxon>Eukaryota</taxon>
        <taxon>Viridiplantae</taxon>
        <taxon>Streptophyta</taxon>
        <taxon>Embryophyta</taxon>
        <taxon>Tracheophyta</taxon>
        <taxon>Spermatophyta</taxon>
        <taxon>Magnoliopsida</taxon>
        <taxon>Liliopsida</taxon>
        <taxon>Poales</taxon>
        <taxon>Bromeliaceae</taxon>
        <taxon>Bromelioideae</taxon>
        <taxon>Ananas</taxon>
    </lineage>
</organism>
<accession>A0A6V7QTU3</accession>
<feature type="domain" description="PMI1/PMIR1-2 C-terminal" evidence="2">
    <location>
        <begin position="777"/>
        <end position="849"/>
    </location>
</feature>
<dbReference type="Pfam" id="PF21745">
    <property type="entry name" value="PMI1_PMIR1-2_C"/>
    <property type="match status" value="1"/>
</dbReference>
<feature type="region of interest" description="Disordered" evidence="1">
    <location>
        <begin position="131"/>
        <end position="284"/>
    </location>
</feature>
<dbReference type="InterPro" id="IPR039614">
    <property type="entry name" value="PMI1-like"/>
</dbReference>
<evidence type="ECO:0000259" key="2">
    <source>
        <dbReference type="Pfam" id="PF21745"/>
    </source>
</evidence>
<dbReference type="PANTHER" id="PTHR33414">
    <property type="entry name" value="PROTEIN PLASTID MOVEMENT IMPAIRED 1-RELATED 1"/>
    <property type="match status" value="1"/>
</dbReference>
<reference evidence="3" key="1">
    <citation type="submission" date="2020-07" db="EMBL/GenBank/DDBJ databases">
        <authorList>
            <person name="Lin J."/>
        </authorList>
    </citation>
    <scope>NUCLEOTIDE SEQUENCE</scope>
</reference>
<name>A0A6V7QTU3_ANACO</name>
<feature type="compositionally biased region" description="Pro residues" evidence="1">
    <location>
        <begin position="51"/>
        <end position="61"/>
    </location>
</feature>
<dbReference type="InterPro" id="IPR048972">
    <property type="entry name" value="PMI1_PMIR1-2_C"/>
</dbReference>
<evidence type="ECO:0000256" key="1">
    <source>
        <dbReference type="SAM" id="MobiDB-lite"/>
    </source>
</evidence>
<dbReference type="EMBL" id="CAJEUB010000019">
    <property type="protein sequence ID" value="CAD1846569.1"/>
    <property type="molecule type" value="Genomic_DNA"/>
</dbReference>
<dbReference type="AlphaFoldDB" id="A0A6V7QTU3"/>
<feature type="region of interest" description="Disordered" evidence="1">
    <location>
        <begin position="416"/>
        <end position="469"/>
    </location>
</feature>
<feature type="compositionally biased region" description="Basic residues" evidence="1">
    <location>
        <begin position="240"/>
        <end position="262"/>
    </location>
</feature>
<sequence length="867" mass="95457">MPVLLRDSLGEPRSTWFGILRPITWASKTLIGTGLEPIYNEVDQKEHKQGIPPPCVSPPLLSPLSSPSSRNCTSSSSSSSSELHFREKGSGNGETGNGHAGETTPEQGKRLRGADPGDARFLHDIETLSKALSLDPKSLRRRPLPPPPPPPPTAAPSPRADPASSSPPPIPSRNSRRNPRRLRLRLRPRPRPHFGSPFDPSPTSGAAATSASSPSTSTPSRASPPPSPLLPRPLLPRRPLAPRRRPRRRHPPRPALPRRRRVRGDPHMPLLDRRPRRRRLAPPRQVRAAAVHDLRRRGRRPGVDLGRHHVDLTRLLPITASELEEEEKGSGKWSTSFALSGRARGAKLNVSLGFSLLRNGDEVASGKISAILNVKTRKIDRHESLPLPLPQIRTRDRSRSVEEVKILHEVLPSSKSEVFSDESRPVEDDSKPDCGVLDRRVEPAESEPHKSEEQIEGNEDSPESKHCTSMEPIKGHLETDCVESEFSVIEQGIEITSKDQKEVEPEIVSDVVGKEEEEAEVAIELDEALEFEERSSLAAAEPVVEDLDCAFSNLSVLESEGFGSPIIEGTLSKQMNYDDIKSSYKSASMKNKSRSLDATAESVASEFLNLLGIEHSPFGMSSDSDPESPRERLWKQFEKESLASGNPLFNLEYEGEMEEPGFGEFGENFDLSSIVQEAETEFQMANQPMNNKSRAKLLEDAETEALMRQWGLDEKAFQNSPPGSRSGFGSPIDLPPEEPIELPPLGDGLGPFVRTKDGGYLRSMNPSIFRNAKSNGSLIMQVSSPIVVPAEMGSGIMEILQHLASVGIEKLSMQASKLMPLEDITGKTMQQIAWEAAPALESSERQDLLENYAPNVLSEIGFSREKK</sequence>
<feature type="compositionally biased region" description="Pro residues" evidence="1">
    <location>
        <begin position="144"/>
        <end position="155"/>
    </location>
</feature>
<feature type="compositionally biased region" description="Pro residues" evidence="1">
    <location>
        <begin position="222"/>
        <end position="236"/>
    </location>
</feature>
<protein>
    <recommendedName>
        <fullName evidence="2">PMI1/PMIR1-2 C-terminal domain-containing protein</fullName>
    </recommendedName>
</protein>
<feature type="compositionally biased region" description="Gly residues" evidence="1">
    <location>
        <begin position="90"/>
        <end position="99"/>
    </location>
</feature>
<proteinExistence type="predicted"/>
<dbReference type="PANTHER" id="PTHR33414:SF1">
    <property type="entry name" value="PROTEIN PLASTID MOVEMENT IMPAIRED 1-RELATED 1"/>
    <property type="match status" value="1"/>
</dbReference>
<feature type="compositionally biased region" description="Basic and acidic residues" evidence="1">
    <location>
        <begin position="263"/>
        <end position="273"/>
    </location>
</feature>
<feature type="compositionally biased region" description="Low complexity" evidence="1">
    <location>
        <begin position="62"/>
        <end position="81"/>
    </location>
</feature>
<feature type="compositionally biased region" description="Basic and acidic residues" evidence="1">
    <location>
        <begin position="421"/>
        <end position="453"/>
    </location>
</feature>
<feature type="region of interest" description="Disordered" evidence="1">
    <location>
        <begin position="44"/>
        <end position="117"/>
    </location>
</feature>